<evidence type="ECO:0000259" key="3">
    <source>
        <dbReference type="PROSITE" id="PS51000"/>
    </source>
</evidence>
<dbReference type="GO" id="GO:0003700">
    <property type="term" value="F:DNA-binding transcription factor activity"/>
    <property type="evidence" value="ECO:0007669"/>
    <property type="project" value="InterPro"/>
</dbReference>
<accession>A0A2X2UNP1</accession>
<keyword evidence="5" id="KW-1185">Reference proteome</keyword>
<protein>
    <submittedName>
        <fullName evidence="4">Helix-turn-helix, type 11 containing protein</fullName>
    </submittedName>
</protein>
<keyword evidence="2" id="KW-0804">Transcription</keyword>
<sequence>MNTADRRAEIINILLVRRRITAKELADEFHVTVRTIQNDIQALSLGFPIYTKQGGDGGIFVGENYKPYMNTLTPLELKVLQEMYELAEGIHKKVLFQVICKYGPNKLEL</sequence>
<dbReference type="SUPFAM" id="SSF46785">
    <property type="entry name" value="Winged helix' DNA-binding domain"/>
    <property type="match status" value="1"/>
</dbReference>
<organism evidence="4 5">
    <name type="scientific">Enterocloster clostridioformis</name>
    <dbReference type="NCBI Taxonomy" id="1531"/>
    <lineage>
        <taxon>Bacteria</taxon>
        <taxon>Bacillati</taxon>
        <taxon>Bacillota</taxon>
        <taxon>Clostridia</taxon>
        <taxon>Lachnospirales</taxon>
        <taxon>Lachnospiraceae</taxon>
        <taxon>Enterocloster</taxon>
    </lineage>
</organism>
<evidence type="ECO:0000313" key="4">
    <source>
        <dbReference type="EMBL" id="SQB15987.1"/>
    </source>
</evidence>
<dbReference type="Pfam" id="PF08279">
    <property type="entry name" value="HTH_11"/>
    <property type="match status" value="1"/>
</dbReference>
<dbReference type="AlphaFoldDB" id="A0A2X2UNP1"/>
<keyword evidence="1" id="KW-0805">Transcription regulation</keyword>
<dbReference type="InterPro" id="IPR001034">
    <property type="entry name" value="DeoR_HTH"/>
</dbReference>
<proteinExistence type="predicted"/>
<evidence type="ECO:0000256" key="2">
    <source>
        <dbReference type="ARBA" id="ARBA00023163"/>
    </source>
</evidence>
<dbReference type="Proteomes" id="UP000251853">
    <property type="component" value="Unassembled WGS sequence"/>
</dbReference>
<dbReference type="InterPro" id="IPR036390">
    <property type="entry name" value="WH_DNA-bd_sf"/>
</dbReference>
<evidence type="ECO:0000256" key="1">
    <source>
        <dbReference type="ARBA" id="ARBA00023015"/>
    </source>
</evidence>
<dbReference type="EMBL" id="UAVW01000019">
    <property type="protein sequence ID" value="SQB15987.1"/>
    <property type="molecule type" value="Genomic_DNA"/>
</dbReference>
<dbReference type="InterPro" id="IPR013196">
    <property type="entry name" value="HTH_11"/>
</dbReference>
<reference evidence="4 5" key="1">
    <citation type="submission" date="2018-06" db="EMBL/GenBank/DDBJ databases">
        <authorList>
            <consortium name="Pathogen Informatics"/>
            <person name="Doyle S."/>
        </authorList>
    </citation>
    <scope>NUCLEOTIDE SEQUENCE [LARGE SCALE GENOMIC DNA]</scope>
    <source>
        <strain evidence="4 5">NCTC11224</strain>
    </source>
</reference>
<dbReference type="Gene3D" id="1.10.10.10">
    <property type="entry name" value="Winged helix-like DNA-binding domain superfamily/Winged helix DNA-binding domain"/>
    <property type="match status" value="1"/>
</dbReference>
<name>A0A2X2UNP1_9FIRM</name>
<gene>
    <name evidence="4" type="ORF">NCTC11224_05084</name>
</gene>
<feature type="domain" description="HTH deoR-type" evidence="3">
    <location>
        <begin position="3"/>
        <end position="58"/>
    </location>
</feature>
<dbReference type="RefSeq" id="WP_112483072.1">
    <property type="nucleotide sequence ID" value="NZ_JAIWZC010000001.1"/>
</dbReference>
<evidence type="ECO:0000313" key="5">
    <source>
        <dbReference type="Proteomes" id="UP000251853"/>
    </source>
</evidence>
<dbReference type="PROSITE" id="PS51000">
    <property type="entry name" value="HTH_DEOR_2"/>
    <property type="match status" value="1"/>
</dbReference>
<dbReference type="InterPro" id="IPR036388">
    <property type="entry name" value="WH-like_DNA-bd_sf"/>
</dbReference>